<evidence type="ECO:0000256" key="1">
    <source>
        <dbReference type="ARBA" id="ARBA00006217"/>
    </source>
</evidence>
<reference evidence="6 7" key="1">
    <citation type="journal article" date="2019" name="Fungal Biol. Biotechnol.">
        <title>Draft genome sequence of fastidious pathogen Ceratobasidium theobromae, which causes vascular-streak dieback in Theobroma cacao.</title>
        <authorList>
            <person name="Ali S.S."/>
            <person name="Asman A."/>
            <person name="Shao J."/>
            <person name="Firmansyah A.P."/>
            <person name="Susilo A.W."/>
            <person name="Rosmana A."/>
            <person name="McMahon P."/>
            <person name="Junaid M."/>
            <person name="Guest D."/>
            <person name="Kheng T.Y."/>
            <person name="Meinhardt L.W."/>
            <person name="Bailey B.A."/>
        </authorList>
    </citation>
    <scope>NUCLEOTIDE SEQUENCE [LARGE SCALE GENOMIC DNA]</scope>
    <source>
        <strain evidence="6 7">CT2</strain>
    </source>
</reference>
<evidence type="ECO:0000313" key="6">
    <source>
        <dbReference type="EMBL" id="KAB5588268.1"/>
    </source>
</evidence>
<dbReference type="PANTHER" id="PTHR43175:SF3">
    <property type="entry name" value="CARBON DISULFIDE HYDROLASE"/>
    <property type="match status" value="1"/>
</dbReference>
<comment type="similarity">
    <text evidence="1">Belongs to the beta-class carbonic anhydrase family.</text>
</comment>
<feature type="signal peptide" evidence="5">
    <location>
        <begin position="1"/>
        <end position="20"/>
    </location>
</feature>
<dbReference type="SMART" id="SM00947">
    <property type="entry name" value="Pro_CA"/>
    <property type="match status" value="1"/>
</dbReference>
<dbReference type="GO" id="GO:0004089">
    <property type="term" value="F:carbonate dehydratase activity"/>
    <property type="evidence" value="ECO:0007669"/>
    <property type="project" value="InterPro"/>
</dbReference>
<sequence length="195" mass="21755">MLFNARSFVSLFALLAVASASSPPNLTDDHHNFDGDASLAARAPRAPQAVVVTCMDSRIEVDFILRRLKLTRENSHIIRNAGGRTQDAIRSIVVSQEFHGVNQVYIIHHTQCGLAEKSEEGMRRSLFNQDVPMSPFMAQDLTFMPIRTNDFAESLGDDAALVLNHPLIKPKTRVTGWIYTISSNGKDKMKRVFQS</sequence>
<evidence type="ECO:0000313" key="7">
    <source>
        <dbReference type="Proteomes" id="UP000383932"/>
    </source>
</evidence>
<keyword evidence="2 4" id="KW-0479">Metal-binding</keyword>
<evidence type="ECO:0000256" key="5">
    <source>
        <dbReference type="SAM" id="SignalP"/>
    </source>
</evidence>
<gene>
    <name evidence="6" type="ORF">CTheo_8294</name>
</gene>
<dbReference type="SUPFAM" id="SSF53056">
    <property type="entry name" value="beta-carbonic anhydrase, cab"/>
    <property type="match status" value="1"/>
</dbReference>
<feature type="binding site" evidence="4">
    <location>
        <position position="112"/>
    </location>
    <ligand>
        <name>Zn(2+)</name>
        <dbReference type="ChEBI" id="CHEBI:29105"/>
    </ligand>
</feature>
<feature type="binding site" evidence="4">
    <location>
        <position position="54"/>
    </location>
    <ligand>
        <name>Zn(2+)</name>
        <dbReference type="ChEBI" id="CHEBI:29105"/>
    </ligand>
</feature>
<dbReference type="PANTHER" id="PTHR43175">
    <property type="entry name" value="CARBONIC ANHYDRASE"/>
    <property type="match status" value="1"/>
</dbReference>
<dbReference type="OrthoDB" id="10248475at2759"/>
<evidence type="ECO:0000256" key="4">
    <source>
        <dbReference type="PIRSR" id="PIRSR601765-1"/>
    </source>
</evidence>
<evidence type="ECO:0000256" key="2">
    <source>
        <dbReference type="ARBA" id="ARBA00022723"/>
    </source>
</evidence>
<keyword evidence="7" id="KW-1185">Reference proteome</keyword>
<dbReference type="InterPro" id="IPR036874">
    <property type="entry name" value="Carbonic_anhydrase_sf"/>
</dbReference>
<keyword evidence="3 4" id="KW-0862">Zinc</keyword>
<evidence type="ECO:0000256" key="3">
    <source>
        <dbReference type="ARBA" id="ARBA00022833"/>
    </source>
</evidence>
<accession>A0A5N5QA03</accession>
<keyword evidence="5" id="KW-0732">Signal</keyword>
<dbReference type="GO" id="GO:0008270">
    <property type="term" value="F:zinc ion binding"/>
    <property type="evidence" value="ECO:0007669"/>
    <property type="project" value="InterPro"/>
</dbReference>
<name>A0A5N5QA03_9AGAM</name>
<organism evidence="6 7">
    <name type="scientific">Ceratobasidium theobromae</name>
    <dbReference type="NCBI Taxonomy" id="1582974"/>
    <lineage>
        <taxon>Eukaryota</taxon>
        <taxon>Fungi</taxon>
        <taxon>Dikarya</taxon>
        <taxon>Basidiomycota</taxon>
        <taxon>Agaricomycotina</taxon>
        <taxon>Agaricomycetes</taxon>
        <taxon>Cantharellales</taxon>
        <taxon>Ceratobasidiaceae</taxon>
        <taxon>Ceratobasidium</taxon>
    </lineage>
</organism>
<dbReference type="EMBL" id="SSOP01000507">
    <property type="protein sequence ID" value="KAB5588268.1"/>
    <property type="molecule type" value="Genomic_DNA"/>
</dbReference>
<dbReference type="AlphaFoldDB" id="A0A5N5QA03"/>
<dbReference type="Gene3D" id="3.40.1050.10">
    <property type="entry name" value="Carbonic anhydrase"/>
    <property type="match status" value="1"/>
</dbReference>
<protein>
    <submittedName>
        <fullName evidence="6">Putative effector protein/Carbonic anhydrase</fullName>
    </submittedName>
</protein>
<feature type="chain" id="PRO_5024290436" evidence="5">
    <location>
        <begin position="21"/>
        <end position="195"/>
    </location>
</feature>
<feature type="binding site" evidence="4">
    <location>
        <position position="109"/>
    </location>
    <ligand>
        <name>Zn(2+)</name>
        <dbReference type="ChEBI" id="CHEBI:29105"/>
    </ligand>
</feature>
<proteinExistence type="inferred from homology"/>
<comment type="caution">
    <text evidence="6">The sequence shown here is derived from an EMBL/GenBank/DDBJ whole genome shotgun (WGS) entry which is preliminary data.</text>
</comment>
<dbReference type="InterPro" id="IPR001765">
    <property type="entry name" value="Carbonic_anhydrase"/>
</dbReference>
<dbReference type="Proteomes" id="UP000383932">
    <property type="component" value="Unassembled WGS sequence"/>
</dbReference>
<comment type="cofactor">
    <cofactor evidence="4">
        <name>Zn(2+)</name>
        <dbReference type="ChEBI" id="CHEBI:29105"/>
    </cofactor>
    <text evidence="4">Binds 1 zinc ion per subunit.</text>
</comment>
<feature type="binding site" evidence="4">
    <location>
        <position position="56"/>
    </location>
    <ligand>
        <name>Zn(2+)</name>
        <dbReference type="ChEBI" id="CHEBI:29105"/>
    </ligand>
</feature>